<feature type="binding site" evidence="4">
    <location>
        <position position="56"/>
    </location>
    <ligand>
        <name>NAD(+)</name>
        <dbReference type="ChEBI" id="CHEBI:57540"/>
    </ligand>
</feature>
<name>I5AVT6_EUBC6</name>
<feature type="binding site" evidence="4 5">
    <location>
        <position position="183"/>
    </location>
    <ligand>
        <name>Zn(2+)</name>
        <dbReference type="ChEBI" id="CHEBI:29105"/>
    </ligand>
</feature>
<evidence type="ECO:0000256" key="5">
    <source>
        <dbReference type="PROSITE-ProRule" id="PRU00236"/>
    </source>
</evidence>
<keyword evidence="1 4" id="KW-0963">Cytoplasm</keyword>
<dbReference type="GO" id="GO:0070403">
    <property type="term" value="F:NAD+ binding"/>
    <property type="evidence" value="ECO:0007669"/>
    <property type="project" value="UniProtKB-UniRule"/>
</dbReference>
<dbReference type="STRING" id="633697.EubceDRAFT1_2149"/>
<reference evidence="7 8" key="1">
    <citation type="submission" date="2010-08" db="EMBL/GenBank/DDBJ databases">
        <authorList>
            <consortium name="US DOE Joint Genome Institute (JGI-PGF)"/>
            <person name="Lucas S."/>
            <person name="Copeland A."/>
            <person name="Lapidus A."/>
            <person name="Cheng J.-F."/>
            <person name="Bruce D."/>
            <person name="Goodwin L."/>
            <person name="Pitluck S."/>
            <person name="Land M.L."/>
            <person name="Hauser L."/>
            <person name="Chang Y.-J."/>
            <person name="Anderson I.J."/>
            <person name="Johnson E."/>
            <person name="Mulhopadhyay B."/>
            <person name="Kyrpides N."/>
            <person name="Woyke T.J."/>
        </authorList>
    </citation>
    <scope>NUCLEOTIDE SEQUENCE [LARGE SCALE GENOMIC DNA]</scope>
    <source>
        <strain evidence="7 8">6</strain>
    </source>
</reference>
<evidence type="ECO:0000256" key="2">
    <source>
        <dbReference type="ARBA" id="ARBA00022679"/>
    </source>
</evidence>
<feature type="binding site" evidence="4">
    <location>
        <position position="225"/>
    </location>
    <ligand>
        <name>NAD(+)</name>
        <dbReference type="ChEBI" id="CHEBI:57540"/>
    </ligand>
</feature>
<protein>
    <recommendedName>
        <fullName evidence="4">NAD-dependent protein deacetylase</fullName>
        <ecNumber evidence="4">2.3.1.286</ecNumber>
    </recommendedName>
    <alternativeName>
        <fullName evidence="4">Regulatory protein SIR2 homolog</fullName>
    </alternativeName>
</protein>
<evidence type="ECO:0000313" key="7">
    <source>
        <dbReference type="EMBL" id="EIM57909.1"/>
    </source>
</evidence>
<comment type="cofactor">
    <cofactor evidence="4">
        <name>Zn(2+)</name>
        <dbReference type="ChEBI" id="CHEBI:29105"/>
    </cofactor>
    <text evidence="4">Binds 1 zinc ion per subunit.</text>
</comment>
<dbReference type="NCBIfam" id="NF001752">
    <property type="entry name" value="PRK00481.1-1"/>
    <property type="match status" value="1"/>
</dbReference>
<dbReference type="HAMAP" id="MF_01968">
    <property type="entry name" value="Sirtuin_ClassU"/>
    <property type="match status" value="1"/>
</dbReference>
<feature type="binding site" evidence="4">
    <location>
        <position position="265"/>
    </location>
    <ligand>
        <name>NAD(+)</name>
        <dbReference type="ChEBI" id="CHEBI:57540"/>
    </ligand>
</feature>
<proteinExistence type="inferred from homology"/>
<dbReference type="EC" id="2.3.1.286" evidence="4"/>
<dbReference type="PANTHER" id="PTHR11085:SF4">
    <property type="entry name" value="NAD-DEPENDENT PROTEIN DEACYLASE"/>
    <property type="match status" value="1"/>
</dbReference>
<feature type="binding site" evidence="4">
    <location>
        <position position="224"/>
    </location>
    <ligand>
        <name>NAD(+)</name>
        <dbReference type="ChEBI" id="CHEBI:57540"/>
    </ligand>
</feature>
<dbReference type="Pfam" id="PF02146">
    <property type="entry name" value="SIR2"/>
    <property type="match status" value="1"/>
</dbReference>
<feature type="binding site" evidence="4">
    <location>
        <position position="138"/>
    </location>
    <ligand>
        <name>NAD(+)</name>
        <dbReference type="ChEBI" id="CHEBI:57540"/>
    </ligand>
</feature>
<comment type="catalytic activity">
    <reaction evidence="4">
        <text>N(6)-acetyl-L-lysyl-[protein] + NAD(+) + H2O = 2''-O-acetyl-ADP-D-ribose + nicotinamide + L-lysyl-[protein]</text>
        <dbReference type="Rhea" id="RHEA:43636"/>
        <dbReference type="Rhea" id="RHEA-COMP:9752"/>
        <dbReference type="Rhea" id="RHEA-COMP:10731"/>
        <dbReference type="ChEBI" id="CHEBI:15377"/>
        <dbReference type="ChEBI" id="CHEBI:17154"/>
        <dbReference type="ChEBI" id="CHEBI:29969"/>
        <dbReference type="ChEBI" id="CHEBI:57540"/>
        <dbReference type="ChEBI" id="CHEBI:61930"/>
        <dbReference type="ChEBI" id="CHEBI:83767"/>
        <dbReference type="EC" id="2.3.1.286"/>
    </reaction>
</comment>
<dbReference type="GO" id="GO:0017136">
    <property type="term" value="F:histone deacetylase activity, NAD-dependent"/>
    <property type="evidence" value="ECO:0007669"/>
    <property type="project" value="TreeGrafter"/>
</dbReference>
<dbReference type="InterPro" id="IPR028628">
    <property type="entry name" value="Sirtuin_class_U"/>
</dbReference>
<dbReference type="InterPro" id="IPR003000">
    <property type="entry name" value="Sirtuin"/>
</dbReference>
<organism evidence="7 8">
    <name type="scientific">Eubacterium cellulosolvens (strain ATCC 43171 / JCM 9499 / 6)</name>
    <name type="common">Cillobacterium cellulosolvens</name>
    <dbReference type="NCBI Taxonomy" id="633697"/>
    <lineage>
        <taxon>Bacteria</taxon>
        <taxon>Bacillati</taxon>
        <taxon>Bacillota</taxon>
        <taxon>Clostridia</taxon>
        <taxon>Eubacteriales</taxon>
        <taxon>Eubacteriaceae</taxon>
        <taxon>Eubacterium</taxon>
    </lineage>
</organism>
<dbReference type="EMBL" id="CM001487">
    <property type="protein sequence ID" value="EIM57909.1"/>
    <property type="molecule type" value="Genomic_DNA"/>
</dbReference>
<feature type="binding site" evidence="4">
    <location>
        <position position="247"/>
    </location>
    <ligand>
        <name>NAD(+)</name>
        <dbReference type="ChEBI" id="CHEBI:57540"/>
    </ligand>
</feature>
<evidence type="ECO:0000256" key="1">
    <source>
        <dbReference type="ARBA" id="ARBA00022490"/>
    </source>
</evidence>
<feature type="binding site" evidence="4">
    <location>
        <position position="135"/>
    </location>
    <ligand>
        <name>NAD(+)</name>
        <dbReference type="ChEBI" id="CHEBI:57540"/>
    </ligand>
</feature>
<dbReference type="InterPro" id="IPR026590">
    <property type="entry name" value="Ssirtuin_cat_dom"/>
</dbReference>
<keyword evidence="3 4" id="KW-0520">NAD</keyword>
<keyword evidence="4 5" id="KW-0862">Zinc</keyword>
<dbReference type="SUPFAM" id="SSF52467">
    <property type="entry name" value="DHS-like NAD/FAD-binding domain"/>
    <property type="match status" value="1"/>
</dbReference>
<reference evidence="7 8" key="2">
    <citation type="submission" date="2012-02" db="EMBL/GenBank/DDBJ databases">
        <title>Improved High-Quality Draft sequence of Eubacterium cellulosolvens 6.</title>
        <authorList>
            <consortium name="US DOE Joint Genome Institute"/>
            <person name="Lucas S."/>
            <person name="Han J."/>
            <person name="Lapidus A."/>
            <person name="Cheng J.-F."/>
            <person name="Goodwin L."/>
            <person name="Pitluck S."/>
            <person name="Peters L."/>
            <person name="Mikhailova N."/>
            <person name="Gu W."/>
            <person name="Detter J.C."/>
            <person name="Han C."/>
            <person name="Tapia R."/>
            <person name="Land M."/>
            <person name="Hauser L."/>
            <person name="Kyrpides N."/>
            <person name="Ivanova N."/>
            <person name="Pagani I."/>
            <person name="Johnson E."/>
            <person name="Mukhopadhyay B."/>
            <person name="Anderson I."/>
            <person name="Woyke T."/>
        </authorList>
    </citation>
    <scope>NUCLEOTIDE SEQUENCE [LARGE SCALE GENOMIC DNA]</scope>
    <source>
        <strain evidence="7 8">6</strain>
    </source>
</reference>
<feature type="binding site" evidence="4">
    <location>
        <position position="64"/>
    </location>
    <ligand>
        <name>NAD(+)</name>
        <dbReference type="ChEBI" id="CHEBI:57540"/>
    </ligand>
</feature>
<dbReference type="GO" id="GO:0005737">
    <property type="term" value="C:cytoplasm"/>
    <property type="evidence" value="ECO:0007669"/>
    <property type="project" value="UniProtKB-SubCell"/>
</dbReference>
<comment type="similarity">
    <text evidence="4">Belongs to the sirtuin family. Class U subfamily.</text>
</comment>
<dbReference type="HOGENOM" id="CLU_023643_3_0_9"/>
<dbReference type="Proteomes" id="UP000005753">
    <property type="component" value="Chromosome"/>
</dbReference>
<feature type="binding site" evidence="4">
    <location>
        <position position="153"/>
    </location>
    <ligand>
        <name>NAD(+)</name>
        <dbReference type="ChEBI" id="CHEBI:57540"/>
    </ligand>
</feature>
<evidence type="ECO:0000313" key="8">
    <source>
        <dbReference type="Proteomes" id="UP000005753"/>
    </source>
</evidence>
<feature type="binding site" evidence="4 5">
    <location>
        <position position="161"/>
    </location>
    <ligand>
        <name>Zn(2+)</name>
        <dbReference type="ChEBI" id="CHEBI:29105"/>
    </ligand>
</feature>
<feature type="binding site" evidence="4 5">
    <location>
        <position position="186"/>
    </location>
    <ligand>
        <name>Zn(2+)</name>
        <dbReference type="ChEBI" id="CHEBI:29105"/>
    </ligand>
</feature>
<dbReference type="Gene3D" id="3.40.50.1220">
    <property type="entry name" value="TPP-binding domain"/>
    <property type="match status" value="1"/>
</dbReference>
<dbReference type="InterPro" id="IPR026591">
    <property type="entry name" value="Sirtuin_cat_small_dom_sf"/>
</dbReference>
<dbReference type="Gene3D" id="3.30.1600.10">
    <property type="entry name" value="SIR2/SIRT2 'Small Domain"/>
    <property type="match status" value="1"/>
</dbReference>
<dbReference type="eggNOG" id="COG0846">
    <property type="taxonomic scope" value="Bacteria"/>
</dbReference>
<gene>
    <name evidence="4" type="primary">cobB</name>
    <name evidence="7" type="ORF">EubceDRAFT1_2149</name>
</gene>
<feature type="binding site" evidence="4">
    <location>
        <position position="63"/>
    </location>
    <ligand>
        <name>NAD(+)</name>
        <dbReference type="ChEBI" id="CHEBI:57540"/>
    </ligand>
</feature>
<comment type="subcellular location">
    <subcellularLocation>
        <location evidence="4">Cytoplasm</location>
    </subcellularLocation>
</comment>
<feature type="binding site" evidence="4">
    <location>
        <position position="63"/>
    </location>
    <ligand>
        <name>nicotinamide</name>
        <dbReference type="ChEBI" id="CHEBI:17154"/>
    </ligand>
</feature>
<feature type="binding site" evidence="4 5">
    <location>
        <position position="164"/>
    </location>
    <ligand>
        <name>Zn(2+)</name>
        <dbReference type="ChEBI" id="CHEBI:29105"/>
    </ligand>
</feature>
<dbReference type="PANTHER" id="PTHR11085">
    <property type="entry name" value="NAD-DEPENDENT PROTEIN DEACYLASE SIRTUIN-5, MITOCHONDRIAL-RELATED"/>
    <property type="match status" value="1"/>
</dbReference>
<feature type="binding site" evidence="4">
    <location>
        <position position="52"/>
    </location>
    <ligand>
        <name>NAD(+)</name>
        <dbReference type="ChEBI" id="CHEBI:57540"/>
    </ligand>
</feature>
<feature type="domain" description="Deacetylase sirtuin-type" evidence="6">
    <location>
        <begin position="26"/>
        <end position="273"/>
    </location>
</feature>
<feature type="active site" description="Proton acceptor" evidence="4 5">
    <location>
        <position position="153"/>
    </location>
</feature>
<evidence type="ECO:0000259" key="6">
    <source>
        <dbReference type="PROSITE" id="PS50305"/>
    </source>
</evidence>
<dbReference type="NCBIfam" id="NF001753">
    <property type="entry name" value="PRK00481.1-3"/>
    <property type="match status" value="1"/>
</dbReference>
<evidence type="ECO:0000256" key="3">
    <source>
        <dbReference type="ARBA" id="ARBA00023027"/>
    </source>
</evidence>
<accession>I5AVT6</accession>
<keyword evidence="4 5" id="KW-0479">Metal-binding</keyword>
<dbReference type="InterPro" id="IPR029035">
    <property type="entry name" value="DHS-like_NAD/FAD-binding_dom"/>
</dbReference>
<keyword evidence="2 4" id="KW-0808">Transferase</keyword>
<keyword evidence="8" id="KW-1185">Reference proteome</keyword>
<evidence type="ECO:0000256" key="4">
    <source>
        <dbReference type="HAMAP-Rule" id="MF_01968"/>
    </source>
</evidence>
<sequence length="273" mass="30872">MTGKVVDELYIDKYEKRSERLEYLHSLEGEEKYAALNEMIDASEHIVFFGGAGVSTESGIPDFRSKDGLYNQHDVQFDRYSPEYLLSDDCLYRQPKVFYEFYRQKLNVDGIEPNAAHRKLAELEQRGKLDCVITQNIDGLHQKAGSRRVFEIHGSTLRNYCSDCGKPYPEDYIFSCEDPIPRCPECGGQIRPDVTLYGEALPAQAWTSAERAVSGADMLIIGGTSLSVYPAASLIDYFRGNYLVVINRDATNRDKSSDLVFHESIGQVLSHIQ</sequence>
<dbReference type="AlphaFoldDB" id="I5AVT6"/>
<feature type="binding site" evidence="4">
    <location>
        <position position="138"/>
    </location>
    <ligand>
        <name>nicotinamide</name>
        <dbReference type="ChEBI" id="CHEBI:17154"/>
    </ligand>
</feature>
<dbReference type="PROSITE" id="PS50305">
    <property type="entry name" value="SIRTUIN"/>
    <property type="match status" value="1"/>
</dbReference>
<feature type="binding site" evidence="4">
    <location>
        <position position="137"/>
    </location>
    <ligand>
        <name>NAD(+)</name>
        <dbReference type="ChEBI" id="CHEBI:57540"/>
    </ligand>
</feature>
<comment type="function">
    <text evidence="4">NAD-dependent protein deacetylase which modulates the activities of several enzymes which are inactive in their acetylated form.</text>
</comment>
<dbReference type="CDD" id="cd01407">
    <property type="entry name" value="SIR2-fam"/>
    <property type="match status" value="1"/>
</dbReference>
<comment type="caution">
    <text evidence="4">Lacks conserved residue(s) required for the propagation of feature annotation.</text>
</comment>
<dbReference type="GO" id="GO:0008270">
    <property type="term" value="F:zinc ion binding"/>
    <property type="evidence" value="ECO:0007669"/>
    <property type="project" value="UniProtKB-UniRule"/>
</dbReference>
<dbReference type="InterPro" id="IPR050134">
    <property type="entry name" value="NAD-dep_sirtuin_deacylases"/>
</dbReference>
<feature type="binding site" evidence="4">
    <location>
        <position position="137"/>
    </location>
    <ligand>
        <name>nicotinamide</name>
        <dbReference type="ChEBI" id="CHEBI:17154"/>
    </ligand>
</feature>